<evidence type="ECO:0000313" key="2">
    <source>
        <dbReference type="EMBL" id="MBL0406361.1"/>
    </source>
</evidence>
<dbReference type="RefSeq" id="WP_202063236.1">
    <property type="nucleotide sequence ID" value="NZ_JAEQMY010000039.1"/>
</dbReference>
<accession>A0A936ZAY4</accession>
<reference evidence="2" key="1">
    <citation type="submission" date="2021-01" db="EMBL/GenBank/DDBJ databases">
        <title>Microvirga sp.</title>
        <authorList>
            <person name="Kim M.K."/>
        </authorList>
    </citation>
    <scope>NUCLEOTIDE SEQUENCE</scope>
    <source>
        <strain evidence="2">5420S-16</strain>
    </source>
</reference>
<gene>
    <name evidence="2" type="ORF">JKG68_20590</name>
</gene>
<evidence type="ECO:0000259" key="1">
    <source>
        <dbReference type="PROSITE" id="PS50830"/>
    </source>
</evidence>
<dbReference type="SMART" id="SM00318">
    <property type="entry name" value="SNc"/>
    <property type="match status" value="1"/>
</dbReference>
<comment type="caution">
    <text evidence="2">The sequence shown here is derived from an EMBL/GenBank/DDBJ whole genome shotgun (WGS) entry which is preliminary data.</text>
</comment>
<feature type="domain" description="TNase-like" evidence="1">
    <location>
        <begin position="42"/>
        <end position="154"/>
    </location>
</feature>
<dbReference type="Proteomes" id="UP000605848">
    <property type="component" value="Unassembled WGS sequence"/>
</dbReference>
<dbReference type="PANTHER" id="PTHR12302">
    <property type="entry name" value="EBNA2 BINDING PROTEIN P100"/>
    <property type="match status" value="1"/>
</dbReference>
<organism evidence="2 3">
    <name type="scientific">Microvirga aerilata</name>
    <dbReference type="NCBI Taxonomy" id="670292"/>
    <lineage>
        <taxon>Bacteria</taxon>
        <taxon>Pseudomonadati</taxon>
        <taxon>Pseudomonadota</taxon>
        <taxon>Alphaproteobacteria</taxon>
        <taxon>Hyphomicrobiales</taxon>
        <taxon>Methylobacteriaceae</taxon>
        <taxon>Microvirga</taxon>
    </lineage>
</organism>
<sequence length="170" mass="18898">MRFPSRRSRPSGIGSLILALALAGVAALALKPNGRALEGRAQVTDGDTIRIGETRIRLKGVDAPEMEQRCTRSGRSYACGETARRELIELVSGETVRCRASGRDRYKRVLARCTVNGSDIGAHMVERGWAVSYGRDYDAEEARAQRRSAGLWEGDFERPQAWRRQHRGRG</sequence>
<dbReference type="Pfam" id="PF00565">
    <property type="entry name" value="SNase"/>
    <property type="match status" value="1"/>
</dbReference>
<dbReference type="SUPFAM" id="SSF50199">
    <property type="entry name" value="Staphylococcal nuclease"/>
    <property type="match status" value="1"/>
</dbReference>
<keyword evidence="3" id="KW-1185">Reference proteome</keyword>
<protein>
    <submittedName>
        <fullName evidence="2">Thermonuclease family protein</fullName>
    </submittedName>
</protein>
<dbReference type="InterPro" id="IPR016071">
    <property type="entry name" value="Staphylococal_nuclease_OB-fold"/>
</dbReference>
<dbReference type="InterPro" id="IPR035437">
    <property type="entry name" value="SNase_OB-fold_sf"/>
</dbReference>
<dbReference type="AlphaFoldDB" id="A0A936ZAY4"/>
<dbReference type="Gene3D" id="2.40.50.90">
    <property type="match status" value="1"/>
</dbReference>
<dbReference type="PANTHER" id="PTHR12302:SF26">
    <property type="entry name" value="BLR1266 PROTEIN"/>
    <property type="match status" value="1"/>
</dbReference>
<evidence type="ECO:0000313" key="3">
    <source>
        <dbReference type="Proteomes" id="UP000605848"/>
    </source>
</evidence>
<name>A0A936ZAY4_9HYPH</name>
<dbReference type="PROSITE" id="PS50830">
    <property type="entry name" value="TNASE_3"/>
    <property type="match status" value="1"/>
</dbReference>
<dbReference type="EMBL" id="JAEQMY010000039">
    <property type="protein sequence ID" value="MBL0406361.1"/>
    <property type="molecule type" value="Genomic_DNA"/>
</dbReference>
<proteinExistence type="predicted"/>